<keyword evidence="6" id="KW-1133">Transmembrane helix</keyword>
<feature type="domain" description="HECT" evidence="7">
    <location>
        <begin position="352"/>
        <end position="673"/>
    </location>
</feature>
<dbReference type="Gene3D" id="3.30.2410.10">
    <property type="entry name" value="Hect, E3 ligase catalytic domain"/>
    <property type="match status" value="1"/>
</dbReference>
<dbReference type="FunFam" id="3.30.2410.10:FF:000003">
    <property type="entry name" value="probable E3 ubiquitin-protein ligase HERC4 isoform X1"/>
    <property type="match status" value="1"/>
</dbReference>
<evidence type="ECO:0000256" key="5">
    <source>
        <dbReference type="PROSITE-ProRule" id="PRU00104"/>
    </source>
</evidence>
<feature type="transmembrane region" description="Helical" evidence="6">
    <location>
        <begin position="415"/>
        <end position="434"/>
    </location>
</feature>
<gene>
    <name evidence="8" type="ORF">TRFO_01700</name>
</gene>
<sequence>MENDYYDAYEIQYTRGCECISCHFQECFSCPNFVYKKKTKEELLELANTNRYSKDKLCPNLSPIIVNPMIFADIDDFSDFVSSFIESPNGADYSIFEKTIQDPSVFSLTFMQGDDATYEDFSVDEETLVKFMQKSMKMKYKLSQYNSDIKNLILHYLLNENNRSIHYIRGLLLSFSLMHILPYLDFQQCCLNLYHLAHQDTFFNLLKTYHLYGQLVVESLNQILTDLIAITRNVPQVIDSITHLIIMIVFIWLHNQSGVQTIPRASFINEHILCLFSIENILSELQDTSKNSPLSKICFLTTNTKYLIYELGIKRSMTNRIVTSLLNSILKIEVNRDNLLDDTMRVLTSVYNKSDFLKPLQVTFIGEKGHDEGGVSREFFHLVILQLFSPDFGMFDLIDKRFYWFREKCFNINSFYMAGILVGLAIYNSIMLPIKFPNVFYKKLCNYVLTIEDLEEIEPDLTNSLKSLEALDDDAFVDLDMRFSIDVENFGAVEHVPLIENGENVLVNKSNLKDYISSIIQWKLVKSIERQFLEFQRGFYDVLGPTLINIFYPDEIGVLVSGLEQYNWTEFKENTVYSGYDADSNNIKLFWDVFNELEEEQKINFLMFATGSKSVPVGGLKNTALVIQKTSGNSFPVAHTCSGILQLPVYESKEEMKSKLLICCEYCEGFGII</sequence>
<keyword evidence="6" id="KW-0812">Transmembrane</keyword>
<dbReference type="RefSeq" id="XP_068354246.1">
    <property type="nucleotide sequence ID" value="XM_068490255.1"/>
</dbReference>
<dbReference type="GO" id="GO:0061630">
    <property type="term" value="F:ubiquitin protein ligase activity"/>
    <property type="evidence" value="ECO:0007669"/>
    <property type="project" value="UniProtKB-EC"/>
</dbReference>
<evidence type="ECO:0000313" key="8">
    <source>
        <dbReference type="EMBL" id="OHT01110.1"/>
    </source>
</evidence>
<feature type="active site" description="Glycyl thioester intermediate" evidence="5">
    <location>
        <position position="641"/>
    </location>
</feature>
<dbReference type="Pfam" id="PF00632">
    <property type="entry name" value="HECT"/>
    <property type="match status" value="1"/>
</dbReference>
<evidence type="ECO:0000256" key="4">
    <source>
        <dbReference type="ARBA" id="ARBA00022786"/>
    </source>
</evidence>
<keyword evidence="3" id="KW-0808">Transferase</keyword>
<dbReference type="SMART" id="SM00119">
    <property type="entry name" value="HECTc"/>
    <property type="match status" value="1"/>
</dbReference>
<dbReference type="PANTHER" id="PTHR45700">
    <property type="entry name" value="UBIQUITIN-PROTEIN LIGASE E3C"/>
    <property type="match status" value="1"/>
</dbReference>
<dbReference type="PROSITE" id="PS50237">
    <property type="entry name" value="HECT"/>
    <property type="match status" value="1"/>
</dbReference>
<dbReference type="InterPro" id="IPR044611">
    <property type="entry name" value="E3A/B/C-like"/>
</dbReference>
<evidence type="ECO:0000256" key="1">
    <source>
        <dbReference type="ARBA" id="ARBA00000885"/>
    </source>
</evidence>
<evidence type="ECO:0000256" key="3">
    <source>
        <dbReference type="ARBA" id="ARBA00022679"/>
    </source>
</evidence>
<dbReference type="InterPro" id="IPR035983">
    <property type="entry name" value="Hect_E3_ubiquitin_ligase"/>
</dbReference>
<dbReference type="AlphaFoldDB" id="A0A1J4JUB1"/>
<reference evidence="8" key="1">
    <citation type="submission" date="2016-10" db="EMBL/GenBank/DDBJ databases">
        <authorList>
            <person name="Benchimol M."/>
            <person name="Almeida L.G."/>
            <person name="Vasconcelos A.T."/>
            <person name="Perreira-Neves A."/>
            <person name="Rosa I.A."/>
            <person name="Tasca T."/>
            <person name="Bogo M.R."/>
            <person name="de Souza W."/>
        </authorList>
    </citation>
    <scope>NUCLEOTIDE SEQUENCE [LARGE SCALE GENOMIC DNA]</scope>
    <source>
        <strain evidence="8">K</strain>
    </source>
</reference>
<dbReference type="GeneID" id="94824959"/>
<dbReference type="SUPFAM" id="SSF56204">
    <property type="entry name" value="Hect, E3 ligase catalytic domain"/>
    <property type="match status" value="1"/>
</dbReference>
<dbReference type="OrthoDB" id="5981550at2759"/>
<evidence type="ECO:0000313" key="9">
    <source>
        <dbReference type="Proteomes" id="UP000179807"/>
    </source>
</evidence>
<dbReference type="GO" id="GO:0000209">
    <property type="term" value="P:protein polyubiquitination"/>
    <property type="evidence" value="ECO:0007669"/>
    <property type="project" value="InterPro"/>
</dbReference>
<dbReference type="EMBL" id="MLAK01000926">
    <property type="protein sequence ID" value="OHT01110.1"/>
    <property type="molecule type" value="Genomic_DNA"/>
</dbReference>
<comment type="caution">
    <text evidence="8">The sequence shown here is derived from an EMBL/GenBank/DDBJ whole genome shotgun (WGS) entry which is preliminary data.</text>
</comment>
<dbReference type="Proteomes" id="UP000179807">
    <property type="component" value="Unassembled WGS sequence"/>
</dbReference>
<organism evidence="8 9">
    <name type="scientific">Tritrichomonas foetus</name>
    <dbReference type="NCBI Taxonomy" id="1144522"/>
    <lineage>
        <taxon>Eukaryota</taxon>
        <taxon>Metamonada</taxon>
        <taxon>Parabasalia</taxon>
        <taxon>Tritrichomonadida</taxon>
        <taxon>Tritrichomonadidae</taxon>
        <taxon>Tritrichomonas</taxon>
    </lineage>
</organism>
<evidence type="ECO:0000259" key="7">
    <source>
        <dbReference type="PROSITE" id="PS50237"/>
    </source>
</evidence>
<comment type="catalytic activity">
    <reaction evidence="1">
        <text>S-ubiquitinyl-[E2 ubiquitin-conjugating enzyme]-L-cysteine + [acceptor protein]-L-lysine = [E2 ubiquitin-conjugating enzyme]-L-cysteine + N(6)-ubiquitinyl-[acceptor protein]-L-lysine.</text>
        <dbReference type="EC" id="2.3.2.26"/>
    </reaction>
</comment>
<name>A0A1J4JUB1_9EUKA</name>
<dbReference type="VEuPathDB" id="TrichDB:TRFO_01700"/>
<evidence type="ECO:0000256" key="2">
    <source>
        <dbReference type="ARBA" id="ARBA00012485"/>
    </source>
</evidence>
<evidence type="ECO:0000256" key="6">
    <source>
        <dbReference type="SAM" id="Phobius"/>
    </source>
</evidence>
<dbReference type="PANTHER" id="PTHR45700:SF8">
    <property type="entry name" value="HECT-TYPE E3 UBIQUITIN TRANSFERASE"/>
    <property type="match status" value="1"/>
</dbReference>
<keyword evidence="9" id="KW-1185">Reference proteome</keyword>
<keyword evidence="6" id="KW-0472">Membrane</keyword>
<dbReference type="Gene3D" id="3.30.2160.10">
    <property type="entry name" value="Hect, E3 ligase catalytic domain"/>
    <property type="match status" value="1"/>
</dbReference>
<proteinExistence type="predicted"/>
<keyword evidence="4 5" id="KW-0833">Ubl conjugation pathway</keyword>
<dbReference type="InterPro" id="IPR000569">
    <property type="entry name" value="HECT_dom"/>
</dbReference>
<accession>A0A1J4JUB1</accession>
<dbReference type="Gene3D" id="3.90.1750.10">
    <property type="entry name" value="Hect, E3 ligase catalytic domains"/>
    <property type="match status" value="1"/>
</dbReference>
<dbReference type="CDD" id="cd00078">
    <property type="entry name" value="HECTc"/>
    <property type="match status" value="1"/>
</dbReference>
<protein>
    <recommendedName>
        <fullName evidence="2">HECT-type E3 ubiquitin transferase</fullName>
        <ecNumber evidence="2">2.3.2.26</ecNumber>
    </recommendedName>
</protein>
<dbReference type="EC" id="2.3.2.26" evidence="2"/>